<dbReference type="InterPro" id="IPR036390">
    <property type="entry name" value="WH_DNA-bd_sf"/>
</dbReference>
<keyword evidence="2 5" id="KW-0238">DNA-binding</keyword>
<evidence type="ECO:0000256" key="3">
    <source>
        <dbReference type="ARBA" id="ARBA00023163"/>
    </source>
</evidence>
<dbReference type="InterPro" id="IPR000524">
    <property type="entry name" value="Tscrpt_reg_HTH_GntR"/>
</dbReference>
<dbReference type="EMBL" id="JADBDY010000001">
    <property type="protein sequence ID" value="MBE1459942.1"/>
    <property type="molecule type" value="Genomic_DNA"/>
</dbReference>
<dbReference type="Proteomes" id="UP000598217">
    <property type="component" value="Unassembled WGS sequence"/>
</dbReference>
<accession>A0ABR9HLM0</accession>
<keyword evidence="1" id="KW-0805">Transcription regulation</keyword>
<evidence type="ECO:0000313" key="5">
    <source>
        <dbReference type="EMBL" id="MBE1459942.1"/>
    </source>
</evidence>
<dbReference type="Pfam" id="PF00392">
    <property type="entry name" value="GntR"/>
    <property type="match status" value="1"/>
</dbReference>
<dbReference type="RefSeq" id="WP_191274133.1">
    <property type="nucleotide sequence ID" value="NZ_BMXJ01000007.1"/>
</dbReference>
<comment type="caution">
    <text evidence="5">The sequence shown here is derived from an EMBL/GenBank/DDBJ whole genome shotgun (WGS) entry which is preliminary data.</text>
</comment>
<dbReference type="CDD" id="cd07377">
    <property type="entry name" value="WHTH_GntR"/>
    <property type="match status" value="1"/>
</dbReference>
<evidence type="ECO:0000313" key="6">
    <source>
        <dbReference type="Proteomes" id="UP000598217"/>
    </source>
</evidence>
<name>A0ABR9HLM0_9ACTN</name>
<feature type="domain" description="HTH gntR-type" evidence="4">
    <location>
        <begin position="19"/>
        <end position="87"/>
    </location>
</feature>
<sequence length="88" mass="9595">MDLPSGYTADSEIDDEGMDPVWLQLAAILVARIEAGRYPTGRAIPSLNQLRQEFGVARGTIVKATNYLAELGRVRAVHGRGVFVLPQD</sequence>
<proteinExistence type="predicted"/>
<evidence type="ECO:0000259" key="4">
    <source>
        <dbReference type="PROSITE" id="PS50949"/>
    </source>
</evidence>
<organism evidence="5 6">
    <name type="scientific">Nocardiopsis terrae</name>
    <dbReference type="NCBI Taxonomy" id="372655"/>
    <lineage>
        <taxon>Bacteria</taxon>
        <taxon>Bacillati</taxon>
        <taxon>Actinomycetota</taxon>
        <taxon>Actinomycetes</taxon>
        <taxon>Streptosporangiales</taxon>
        <taxon>Nocardiopsidaceae</taxon>
        <taxon>Nocardiopsis</taxon>
    </lineage>
</organism>
<dbReference type="PANTHER" id="PTHR44846">
    <property type="entry name" value="MANNOSYL-D-GLYCERATE TRANSPORT/METABOLISM SYSTEM REPRESSOR MNGR-RELATED"/>
    <property type="match status" value="1"/>
</dbReference>
<dbReference type="Gene3D" id="1.10.10.10">
    <property type="entry name" value="Winged helix-like DNA-binding domain superfamily/Winged helix DNA-binding domain"/>
    <property type="match status" value="1"/>
</dbReference>
<dbReference type="GO" id="GO:0003677">
    <property type="term" value="F:DNA binding"/>
    <property type="evidence" value="ECO:0007669"/>
    <property type="project" value="UniProtKB-KW"/>
</dbReference>
<dbReference type="SMART" id="SM00345">
    <property type="entry name" value="HTH_GNTR"/>
    <property type="match status" value="1"/>
</dbReference>
<dbReference type="SUPFAM" id="SSF46785">
    <property type="entry name" value="Winged helix' DNA-binding domain"/>
    <property type="match status" value="1"/>
</dbReference>
<dbReference type="InterPro" id="IPR036388">
    <property type="entry name" value="WH-like_DNA-bd_sf"/>
</dbReference>
<gene>
    <name evidence="5" type="ORF">H4W79_004156</name>
</gene>
<dbReference type="PROSITE" id="PS50949">
    <property type="entry name" value="HTH_GNTR"/>
    <property type="match status" value="1"/>
</dbReference>
<evidence type="ECO:0000256" key="2">
    <source>
        <dbReference type="ARBA" id="ARBA00023125"/>
    </source>
</evidence>
<keyword evidence="3" id="KW-0804">Transcription</keyword>
<dbReference type="PANTHER" id="PTHR44846:SF1">
    <property type="entry name" value="MANNOSYL-D-GLYCERATE TRANSPORT_METABOLISM SYSTEM REPRESSOR MNGR-RELATED"/>
    <property type="match status" value="1"/>
</dbReference>
<protein>
    <submittedName>
        <fullName evidence="5">DNA-binding GntR family transcriptional regulator</fullName>
    </submittedName>
</protein>
<reference evidence="5 6" key="1">
    <citation type="submission" date="2020-10" db="EMBL/GenBank/DDBJ databases">
        <title>Sequencing the genomes of 1000 actinobacteria strains.</title>
        <authorList>
            <person name="Klenk H.-P."/>
        </authorList>
    </citation>
    <scope>NUCLEOTIDE SEQUENCE [LARGE SCALE GENOMIC DNA]</scope>
    <source>
        <strain evidence="5 6">DSM 45157</strain>
    </source>
</reference>
<evidence type="ECO:0000256" key="1">
    <source>
        <dbReference type="ARBA" id="ARBA00023015"/>
    </source>
</evidence>
<dbReference type="InterPro" id="IPR050679">
    <property type="entry name" value="Bact_HTH_transcr_reg"/>
</dbReference>
<keyword evidence="6" id="KW-1185">Reference proteome</keyword>